<comment type="similarity">
    <text evidence="1">Belongs to the tRNA-intron endonuclease family.</text>
</comment>
<dbReference type="EC" id="4.6.1.16" evidence="2"/>
<organism evidence="4 5">
    <name type="scientific">Schistosoma margrebowiei</name>
    <dbReference type="NCBI Taxonomy" id="48269"/>
    <lineage>
        <taxon>Eukaryota</taxon>
        <taxon>Metazoa</taxon>
        <taxon>Spiralia</taxon>
        <taxon>Lophotrochozoa</taxon>
        <taxon>Platyhelminthes</taxon>
        <taxon>Trematoda</taxon>
        <taxon>Digenea</taxon>
        <taxon>Strigeidida</taxon>
        <taxon>Schistosomatoidea</taxon>
        <taxon>Schistosomatidae</taxon>
        <taxon>Schistosoma</taxon>
    </lineage>
</organism>
<dbReference type="GO" id="GO:0005737">
    <property type="term" value="C:cytoplasm"/>
    <property type="evidence" value="ECO:0007669"/>
    <property type="project" value="TreeGrafter"/>
</dbReference>
<dbReference type="AlphaFoldDB" id="A0A183MNZ8"/>
<dbReference type="InterPro" id="IPR036167">
    <property type="entry name" value="tRNA_intron_Endo_cat-like_sf"/>
</dbReference>
<evidence type="ECO:0000256" key="2">
    <source>
        <dbReference type="ARBA" id="ARBA00012573"/>
    </source>
</evidence>
<dbReference type="NCBIfam" id="TIGR00324">
    <property type="entry name" value="endA"/>
    <property type="match status" value="1"/>
</dbReference>
<evidence type="ECO:0000256" key="3">
    <source>
        <dbReference type="ARBA" id="ARBA00034031"/>
    </source>
</evidence>
<evidence type="ECO:0000256" key="1">
    <source>
        <dbReference type="ARBA" id="ARBA00008078"/>
    </source>
</evidence>
<dbReference type="InterPro" id="IPR006677">
    <property type="entry name" value="tRNA_intron_Endonuc_cat-like"/>
</dbReference>
<name>A0A183MNZ8_9TREM</name>
<dbReference type="PANTHER" id="PTHR21227">
    <property type="entry name" value="TRNA-SPLICING ENDONUCLEASE SUBUNIT SEN2"/>
    <property type="match status" value="1"/>
</dbReference>
<dbReference type="STRING" id="48269.A0A183MNZ8"/>
<dbReference type="GO" id="GO:0000379">
    <property type="term" value="P:tRNA-type intron splice site recognition and cleavage"/>
    <property type="evidence" value="ECO:0007669"/>
    <property type="project" value="TreeGrafter"/>
</dbReference>
<proteinExistence type="inferred from homology"/>
<accession>A0A183MNZ8</accession>
<protein>
    <recommendedName>
        <fullName evidence="2">tRNA-intron lyase</fullName>
        <ecNumber evidence="2">4.6.1.16</ecNumber>
    </recommendedName>
</protein>
<dbReference type="EMBL" id="UZAI01017459">
    <property type="protein sequence ID" value="VDP25096.1"/>
    <property type="molecule type" value="Genomic_DNA"/>
</dbReference>
<dbReference type="Gene3D" id="3.40.1350.10">
    <property type="match status" value="1"/>
</dbReference>
<dbReference type="SUPFAM" id="SSF53032">
    <property type="entry name" value="tRNA-intron endonuclease catalytic domain-like"/>
    <property type="match status" value="1"/>
</dbReference>
<dbReference type="GO" id="GO:0003676">
    <property type="term" value="F:nucleic acid binding"/>
    <property type="evidence" value="ECO:0007669"/>
    <property type="project" value="InterPro"/>
</dbReference>
<sequence>EYSTDDDDNDDNDDDGGDTSDAENSIYDFCISKGIEKTDENISNETDVTHLILNDVETEVWFCLCTGSVDSTCLQIQSARKQIEKYSEKELHLLRRYAVYIYYRSKGWIVRPGLCVGGADYLLYAEDPNWRHASFCVLVDRDSTTKDGEQMNCSSIAARVRVAHSVGKETLIDYWKPKAK</sequence>
<dbReference type="InterPro" id="IPR011856">
    <property type="entry name" value="tRNA_endonuc-like_dom_sf"/>
</dbReference>
<keyword evidence="5" id="KW-1185">Reference proteome</keyword>
<dbReference type="InterPro" id="IPR006676">
    <property type="entry name" value="tRNA_splic"/>
</dbReference>
<evidence type="ECO:0000313" key="5">
    <source>
        <dbReference type="Proteomes" id="UP000277204"/>
    </source>
</evidence>
<dbReference type="CDD" id="cd22363">
    <property type="entry name" value="tRNA-intron_lyase_C"/>
    <property type="match status" value="1"/>
</dbReference>
<comment type="catalytic activity">
    <reaction evidence="3">
        <text>pretRNA = a 3'-half-tRNA molecule with a 5'-OH end + a 5'-half-tRNA molecule with a 2',3'-cyclic phosphate end + an intron with a 2',3'-cyclic phosphate and a 5'-hydroxyl terminus.</text>
        <dbReference type="EC" id="4.6.1.16"/>
    </reaction>
</comment>
<dbReference type="Proteomes" id="UP000277204">
    <property type="component" value="Unassembled WGS sequence"/>
</dbReference>
<dbReference type="PANTHER" id="PTHR21227:SF0">
    <property type="entry name" value="TRNA-SPLICING ENDONUCLEASE SUBUNIT SEN2"/>
    <property type="match status" value="1"/>
</dbReference>
<dbReference type="GO" id="GO:0000213">
    <property type="term" value="F:tRNA-intron lyase activity"/>
    <property type="evidence" value="ECO:0007669"/>
    <property type="project" value="UniProtKB-EC"/>
</dbReference>
<dbReference type="GO" id="GO:0000214">
    <property type="term" value="C:tRNA-intron endonuclease complex"/>
    <property type="evidence" value="ECO:0007669"/>
    <property type="project" value="TreeGrafter"/>
</dbReference>
<reference evidence="4 5" key="1">
    <citation type="submission" date="2018-11" db="EMBL/GenBank/DDBJ databases">
        <authorList>
            <consortium name="Pathogen Informatics"/>
        </authorList>
    </citation>
    <scope>NUCLEOTIDE SEQUENCE [LARGE SCALE GENOMIC DNA]</scope>
    <source>
        <strain evidence="4 5">Zambia</strain>
    </source>
</reference>
<gene>
    <name evidence="4" type="ORF">SMRZ_LOCUS17773</name>
</gene>
<dbReference type="Pfam" id="PF01974">
    <property type="entry name" value="tRNA_int_endo"/>
    <property type="match status" value="1"/>
</dbReference>
<evidence type="ECO:0000313" key="4">
    <source>
        <dbReference type="EMBL" id="VDP25096.1"/>
    </source>
</evidence>
<feature type="non-terminal residue" evidence="4">
    <location>
        <position position="1"/>
    </location>
</feature>